<organism evidence="16 17">
    <name type="scientific">Umbra pygmaea</name>
    <name type="common">Eastern mudminnow</name>
    <dbReference type="NCBI Taxonomy" id="75934"/>
    <lineage>
        <taxon>Eukaryota</taxon>
        <taxon>Metazoa</taxon>
        <taxon>Chordata</taxon>
        <taxon>Craniata</taxon>
        <taxon>Vertebrata</taxon>
        <taxon>Euteleostomi</taxon>
        <taxon>Actinopterygii</taxon>
        <taxon>Neopterygii</taxon>
        <taxon>Teleostei</taxon>
        <taxon>Protacanthopterygii</taxon>
        <taxon>Esociformes</taxon>
        <taxon>Umbridae</taxon>
        <taxon>Umbra</taxon>
    </lineage>
</organism>
<keyword evidence="2" id="KW-0217">Developmental protein</keyword>
<evidence type="ECO:0000313" key="17">
    <source>
        <dbReference type="Proteomes" id="UP001557470"/>
    </source>
</evidence>
<dbReference type="GO" id="GO:0045596">
    <property type="term" value="P:negative regulation of cell differentiation"/>
    <property type="evidence" value="ECO:0007669"/>
    <property type="project" value="UniProtKB-ARBA"/>
</dbReference>
<keyword evidence="3" id="KW-0678">Repressor</keyword>
<keyword evidence="8" id="KW-0804">Transcription</keyword>
<evidence type="ECO:0000256" key="4">
    <source>
        <dbReference type="ARBA" id="ARBA00022782"/>
    </source>
</evidence>
<evidence type="ECO:0000256" key="10">
    <source>
        <dbReference type="ARBA" id="ARBA00023791"/>
    </source>
</evidence>
<dbReference type="GO" id="GO:0003677">
    <property type="term" value="F:DNA binding"/>
    <property type="evidence" value="ECO:0007669"/>
    <property type="project" value="UniProtKB-KW"/>
</dbReference>
<dbReference type="GO" id="GO:0005634">
    <property type="term" value="C:nucleus"/>
    <property type="evidence" value="ECO:0007669"/>
    <property type="project" value="UniProtKB-SubCell"/>
</dbReference>
<dbReference type="CDD" id="cd11461">
    <property type="entry name" value="bHLH-O_HES5"/>
    <property type="match status" value="1"/>
</dbReference>
<keyword evidence="9" id="KW-0539">Nucleus</keyword>
<keyword evidence="5" id="KW-0524">Neurogenesis</keyword>
<comment type="subcellular location">
    <subcellularLocation>
        <location evidence="1">Nucleus</location>
    </subcellularLocation>
</comment>
<dbReference type="AlphaFoldDB" id="A0ABD0XBH9"/>
<proteinExistence type="predicted"/>
<accession>A0ABD0XBH9</accession>
<dbReference type="InterPro" id="IPR036638">
    <property type="entry name" value="HLH_DNA-bd_sf"/>
</dbReference>
<evidence type="ECO:0000256" key="13">
    <source>
        <dbReference type="ARBA" id="ARBA00081413"/>
    </source>
</evidence>
<dbReference type="PANTHER" id="PTHR10985">
    <property type="entry name" value="BASIC HELIX-LOOP-HELIX TRANSCRIPTION FACTOR, HES-RELATED"/>
    <property type="match status" value="1"/>
</dbReference>
<keyword evidence="7" id="KW-0238">DNA-binding</keyword>
<dbReference type="Gene3D" id="4.10.280.10">
    <property type="entry name" value="Helix-loop-helix DNA-binding domain"/>
    <property type="match status" value="1"/>
</dbReference>
<evidence type="ECO:0000256" key="12">
    <source>
        <dbReference type="ARBA" id="ARBA00072975"/>
    </source>
</evidence>
<dbReference type="Proteomes" id="UP001557470">
    <property type="component" value="Unassembled WGS sequence"/>
</dbReference>
<evidence type="ECO:0000256" key="8">
    <source>
        <dbReference type="ARBA" id="ARBA00023163"/>
    </source>
</evidence>
<dbReference type="SMART" id="SM00353">
    <property type="entry name" value="HLH"/>
    <property type="match status" value="1"/>
</dbReference>
<dbReference type="GO" id="GO:0030154">
    <property type="term" value="P:cell differentiation"/>
    <property type="evidence" value="ECO:0007669"/>
    <property type="project" value="UniProtKB-KW"/>
</dbReference>
<evidence type="ECO:0000256" key="11">
    <source>
        <dbReference type="ARBA" id="ARBA00060201"/>
    </source>
</evidence>
<evidence type="ECO:0000313" key="16">
    <source>
        <dbReference type="EMBL" id="KAL0978477.1"/>
    </source>
</evidence>
<evidence type="ECO:0000256" key="6">
    <source>
        <dbReference type="ARBA" id="ARBA00023015"/>
    </source>
</evidence>
<evidence type="ECO:0000256" key="7">
    <source>
        <dbReference type="ARBA" id="ARBA00023125"/>
    </source>
</evidence>
<comment type="caution">
    <text evidence="16">The sequence shown here is derived from an EMBL/GenBank/DDBJ whole genome shotgun (WGS) entry which is preliminary data.</text>
</comment>
<keyword evidence="17" id="KW-1185">Reference proteome</keyword>
<dbReference type="PROSITE" id="PS50888">
    <property type="entry name" value="BHLH"/>
    <property type="match status" value="1"/>
</dbReference>
<evidence type="ECO:0000256" key="9">
    <source>
        <dbReference type="ARBA" id="ARBA00023242"/>
    </source>
</evidence>
<evidence type="ECO:0000256" key="3">
    <source>
        <dbReference type="ARBA" id="ARBA00022491"/>
    </source>
</evidence>
<comment type="subunit">
    <text evidence="10">Transcription repression requires formation of a complex with a corepressor protein of the Groucho/TLE family.</text>
</comment>
<evidence type="ECO:0000256" key="5">
    <source>
        <dbReference type="ARBA" id="ARBA00022902"/>
    </source>
</evidence>
<evidence type="ECO:0000256" key="14">
    <source>
        <dbReference type="SAM" id="MobiDB-lite"/>
    </source>
</evidence>
<sequence>MAPTYTRDSNTMLSTKDKHKLRKPVVEKMRRDRINTCIEQLKTMLEREFHKQDPNTKLEKADILEMTVVFLKQLLRPQSPGPQNAHGEGYSLCWRETLHFLSSSAVKDMTLQNVQRAAQDICPSSPLSFQHQHPRKVSGKQANSGHKSVWRPW</sequence>
<dbReference type="GO" id="GO:0048513">
    <property type="term" value="P:animal organ development"/>
    <property type="evidence" value="ECO:0007669"/>
    <property type="project" value="UniProtKB-ARBA"/>
</dbReference>
<dbReference type="InterPro" id="IPR050370">
    <property type="entry name" value="HES_HEY"/>
</dbReference>
<dbReference type="Pfam" id="PF00010">
    <property type="entry name" value="HLH"/>
    <property type="match status" value="1"/>
</dbReference>
<feature type="region of interest" description="Disordered" evidence="14">
    <location>
        <begin position="125"/>
        <end position="153"/>
    </location>
</feature>
<dbReference type="EMBL" id="JAGEUA010000005">
    <property type="protein sequence ID" value="KAL0978477.1"/>
    <property type="molecule type" value="Genomic_DNA"/>
</dbReference>
<dbReference type="FunFam" id="4.10.280.10:FF:000033">
    <property type="entry name" value="Transcription factor HES-5"/>
    <property type="match status" value="1"/>
</dbReference>
<evidence type="ECO:0000259" key="15">
    <source>
        <dbReference type="PROSITE" id="PS50888"/>
    </source>
</evidence>
<dbReference type="GO" id="GO:0097150">
    <property type="term" value="P:neuronal stem cell population maintenance"/>
    <property type="evidence" value="ECO:0007669"/>
    <property type="project" value="UniProtKB-ARBA"/>
</dbReference>
<name>A0ABD0XBH9_UMBPY</name>
<evidence type="ECO:0000256" key="1">
    <source>
        <dbReference type="ARBA" id="ARBA00004123"/>
    </source>
</evidence>
<reference evidence="16 17" key="1">
    <citation type="submission" date="2024-06" db="EMBL/GenBank/DDBJ databases">
        <authorList>
            <person name="Pan Q."/>
            <person name="Wen M."/>
            <person name="Jouanno E."/>
            <person name="Zahm M."/>
            <person name="Klopp C."/>
            <person name="Cabau C."/>
            <person name="Louis A."/>
            <person name="Berthelot C."/>
            <person name="Parey E."/>
            <person name="Roest Crollius H."/>
            <person name="Montfort J."/>
            <person name="Robinson-Rechavi M."/>
            <person name="Bouchez O."/>
            <person name="Lampietro C."/>
            <person name="Lopez Roques C."/>
            <person name="Donnadieu C."/>
            <person name="Postlethwait J."/>
            <person name="Bobe J."/>
            <person name="Verreycken H."/>
            <person name="Guiguen Y."/>
        </authorList>
    </citation>
    <scope>NUCLEOTIDE SEQUENCE [LARGE SCALE GENOMIC DNA]</scope>
    <source>
        <strain evidence="16">Up_M1</strain>
        <tissue evidence="16">Testis</tissue>
    </source>
</reference>
<dbReference type="GO" id="GO:0007399">
    <property type="term" value="P:nervous system development"/>
    <property type="evidence" value="ECO:0007669"/>
    <property type="project" value="UniProtKB-KW"/>
</dbReference>
<dbReference type="SUPFAM" id="SSF47459">
    <property type="entry name" value="HLH, helix-loop-helix DNA-binding domain"/>
    <property type="match status" value="1"/>
</dbReference>
<evidence type="ECO:0000256" key="2">
    <source>
        <dbReference type="ARBA" id="ARBA00022473"/>
    </source>
</evidence>
<dbReference type="InterPro" id="IPR011598">
    <property type="entry name" value="bHLH_dom"/>
</dbReference>
<keyword evidence="4" id="KW-0221">Differentiation</keyword>
<gene>
    <name evidence="16" type="ORF">UPYG_G00170960</name>
</gene>
<keyword evidence="6" id="KW-0805">Transcription regulation</keyword>
<comment type="function">
    <text evidence="11">Transcriptional repressor of genes that require a bHLH protein for their transcription. Plays an important role as neurogenesis negative regulator.</text>
</comment>
<feature type="domain" description="BHLH" evidence="15">
    <location>
        <begin position="18"/>
        <end position="74"/>
    </location>
</feature>
<protein>
    <recommendedName>
        <fullName evidence="12">Transcription factor HES-5</fullName>
    </recommendedName>
    <alternativeName>
        <fullName evidence="13">Hairy and enhancer of split 5</fullName>
    </alternativeName>
</protein>